<proteinExistence type="predicted"/>
<evidence type="ECO:0000313" key="1">
    <source>
        <dbReference type="EMBL" id="UNZ05155.1"/>
    </source>
</evidence>
<dbReference type="EMBL" id="CP094298">
    <property type="protein sequence ID" value="UNZ05155.1"/>
    <property type="molecule type" value="Genomic_DNA"/>
</dbReference>
<dbReference type="GeneID" id="66855736"/>
<dbReference type="RefSeq" id="WP_003979809.1">
    <property type="nucleotide sequence ID" value="NZ_CP043497.1"/>
</dbReference>
<sequence>MSISCTDAEIQARAVHLGLIQDGEELPRQLRSRVVASLMQERRTQKAPAAEGEPARVRLAQTIVVQPGGSILIDGEELPWFAGQDPIDVHVQHDGSGSVRLTLLADSVQITPRKPDSESETAS</sequence>
<dbReference type="Proteomes" id="UP000829494">
    <property type="component" value="Chromosome"/>
</dbReference>
<reference evidence="1 2" key="1">
    <citation type="submission" date="2022-03" db="EMBL/GenBank/DDBJ databases">
        <title>Complete genome of Streptomyces rimosus ssp. rimosus R7 (=ATCC 10970).</title>
        <authorList>
            <person name="Beganovic S."/>
            <person name="Ruckert C."/>
            <person name="Busche T."/>
            <person name="Kalinowski J."/>
            <person name="Wittmann C."/>
        </authorList>
    </citation>
    <scope>NUCLEOTIDE SEQUENCE [LARGE SCALE GENOMIC DNA]</scope>
    <source>
        <strain evidence="1 2">R7</strain>
    </source>
</reference>
<accession>A0ABY3Z5A4</accession>
<protein>
    <submittedName>
        <fullName evidence="1">Uncharacterized protein</fullName>
    </submittedName>
</protein>
<evidence type="ECO:0000313" key="2">
    <source>
        <dbReference type="Proteomes" id="UP000829494"/>
    </source>
</evidence>
<organism evidence="1 2">
    <name type="scientific">Streptomyces rimosus subsp. rimosus</name>
    <dbReference type="NCBI Taxonomy" id="132474"/>
    <lineage>
        <taxon>Bacteria</taxon>
        <taxon>Bacillati</taxon>
        <taxon>Actinomycetota</taxon>
        <taxon>Actinomycetes</taxon>
        <taxon>Kitasatosporales</taxon>
        <taxon>Streptomycetaceae</taxon>
        <taxon>Streptomyces</taxon>
    </lineage>
</organism>
<keyword evidence="2" id="KW-1185">Reference proteome</keyword>
<name>A0ABY3Z5A4_STRRM</name>
<gene>
    <name evidence="1" type="ORF">SRIMR7_23645</name>
</gene>